<dbReference type="PANTHER" id="PTHR23510:SF64">
    <property type="entry name" value="INNER MEMBRANE TRANSPORT PROTEIN YAJR"/>
    <property type="match status" value="1"/>
</dbReference>
<dbReference type="Proteomes" id="UP001489004">
    <property type="component" value="Unassembled WGS sequence"/>
</dbReference>
<reference evidence="8 9" key="1">
    <citation type="journal article" date="2024" name="Nat. Commun.">
        <title>Phylogenomics reveals the evolutionary origins of lichenization in chlorophyte algae.</title>
        <authorList>
            <person name="Puginier C."/>
            <person name="Libourel C."/>
            <person name="Otte J."/>
            <person name="Skaloud P."/>
            <person name="Haon M."/>
            <person name="Grisel S."/>
            <person name="Petersen M."/>
            <person name="Berrin J.G."/>
            <person name="Delaux P.M."/>
            <person name="Dal Grande F."/>
            <person name="Keller J."/>
        </authorList>
    </citation>
    <scope>NUCLEOTIDE SEQUENCE [LARGE SCALE GENOMIC DNA]</scope>
    <source>
        <strain evidence="8 9">SAG 2043</strain>
    </source>
</reference>
<dbReference type="InterPro" id="IPR051068">
    <property type="entry name" value="MFS_Domain-Containing_Protein"/>
</dbReference>
<dbReference type="Pfam" id="PF07690">
    <property type="entry name" value="MFS_1"/>
    <property type="match status" value="1"/>
</dbReference>
<evidence type="ECO:0000259" key="7">
    <source>
        <dbReference type="PROSITE" id="PS51382"/>
    </source>
</evidence>
<accession>A0AAW1P7G9</accession>
<evidence type="ECO:0000256" key="4">
    <source>
        <dbReference type="ARBA" id="ARBA00023136"/>
    </source>
</evidence>
<feature type="transmembrane region" description="Helical" evidence="6">
    <location>
        <begin position="718"/>
        <end position="744"/>
    </location>
</feature>
<keyword evidence="2 6" id="KW-0812">Transmembrane</keyword>
<evidence type="ECO:0000313" key="9">
    <source>
        <dbReference type="Proteomes" id="UP001489004"/>
    </source>
</evidence>
<feature type="transmembrane region" description="Helical" evidence="6">
    <location>
        <begin position="645"/>
        <end position="668"/>
    </location>
</feature>
<dbReference type="GO" id="GO:0016020">
    <property type="term" value="C:membrane"/>
    <property type="evidence" value="ECO:0007669"/>
    <property type="project" value="UniProtKB-SubCell"/>
</dbReference>
<feature type="transmembrane region" description="Helical" evidence="6">
    <location>
        <begin position="435"/>
        <end position="455"/>
    </location>
</feature>
<evidence type="ECO:0000256" key="6">
    <source>
        <dbReference type="SAM" id="Phobius"/>
    </source>
</evidence>
<sequence length="749" mass="80842">MVKFGEKLAAERWAGWASAYLDYDLLKRKLDAIVELDEPSAQPIVNVERIREARKNIFQGYLDEELQKVLSFYRSKLLELSKHVADAKKDVDSASRTNSEVLQGTASDAATKDAYAMLASRIQTLKNATEEITQLLGFVSLNMAAVRKILKKYAKHVEPAKPMPGFLTLQIEHPHEKGWNMLQGTFLPARMADDLENFQHHRELVKLKEDFSGLSGQIGIDLEHALEEMDSMEALAQRNAGLVHARAWSEVQAGIFTPAPPDELATATTSGLLLNCINSGLYMANYNLIIPTITELCHHIGVSNAAVGLIIGCCDVATIPGTTGYSLWTNRSYKWPLVTSAVACLLGNLAYCLSYDARLLWLLVVARLVTGLGSARTVNRRYIAMFVKKADRTWASALFVSLSAVGMALGPLLALPLSRFPDLQVADFSVNHITMGGWAMSAAWVVFIIVTLCVFDDPLKRQALAPDPLQQPLLANDADTAADPIPEQDLEGSIPGDGAAGGAGAPPKANGLKASRGQLAGNGRDLEEIQEYVEDTGTATFREKWESFWESSVPATLICIFLCFVLKVAQQAYIDGLPIFTEGLYGWTNAMCGVMLGVLGLTAPLVNTSIGALSARLSDRRITVGSILITGAGCVLLMKGGYPPWMFFVGGVGVYMGTIVLEAVSMSLTSKVIDERMSKGLFNAGLLSTQAGTIGRLSGNLMLSAVAALTGAMTTSEIAALARTLFGLNAAFMAFSLAGVVMLYRRLAC</sequence>
<evidence type="ECO:0000313" key="8">
    <source>
        <dbReference type="EMBL" id="KAK9805521.1"/>
    </source>
</evidence>
<dbReference type="PANTHER" id="PTHR23510">
    <property type="entry name" value="INNER MEMBRANE TRANSPORT PROTEIN YAJR"/>
    <property type="match status" value="1"/>
</dbReference>
<feature type="transmembrane region" description="Helical" evidence="6">
    <location>
        <begin position="359"/>
        <end position="375"/>
    </location>
</feature>
<feature type="transmembrane region" description="Helical" evidence="6">
    <location>
        <begin position="335"/>
        <end position="353"/>
    </location>
</feature>
<evidence type="ECO:0000256" key="2">
    <source>
        <dbReference type="ARBA" id="ARBA00022692"/>
    </source>
</evidence>
<keyword evidence="4 6" id="KW-0472">Membrane</keyword>
<dbReference type="EMBL" id="JALJOR010000015">
    <property type="protein sequence ID" value="KAK9805521.1"/>
    <property type="molecule type" value="Genomic_DNA"/>
</dbReference>
<dbReference type="PROSITE" id="PS51382">
    <property type="entry name" value="SPX"/>
    <property type="match status" value="1"/>
</dbReference>
<organism evidence="8 9">
    <name type="scientific">[Myrmecia] bisecta</name>
    <dbReference type="NCBI Taxonomy" id="41462"/>
    <lineage>
        <taxon>Eukaryota</taxon>
        <taxon>Viridiplantae</taxon>
        <taxon>Chlorophyta</taxon>
        <taxon>core chlorophytes</taxon>
        <taxon>Trebouxiophyceae</taxon>
        <taxon>Trebouxiales</taxon>
        <taxon>Trebouxiaceae</taxon>
        <taxon>Myrmecia</taxon>
    </lineage>
</organism>
<comment type="caution">
    <text evidence="8">The sequence shown here is derived from an EMBL/GenBank/DDBJ whole genome shotgun (WGS) entry which is preliminary data.</text>
</comment>
<dbReference type="AlphaFoldDB" id="A0AAW1P7G9"/>
<evidence type="ECO:0000256" key="3">
    <source>
        <dbReference type="ARBA" id="ARBA00022989"/>
    </source>
</evidence>
<feature type="domain" description="SPX" evidence="7">
    <location>
        <begin position="2"/>
        <end position="167"/>
    </location>
</feature>
<feature type="transmembrane region" description="Helical" evidence="6">
    <location>
        <begin position="396"/>
        <end position="415"/>
    </location>
</feature>
<name>A0AAW1P7G9_9CHLO</name>
<feature type="transmembrane region" description="Helical" evidence="6">
    <location>
        <begin position="586"/>
        <end position="610"/>
    </location>
</feature>
<feature type="region of interest" description="Disordered" evidence="5">
    <location>
        <begin position="480"/>
        <end position="507"/>
    </location>
</feature>
<dbReference type="Gene3D" id="1.20.1250.20">
    <property type="entry name" value="MFS general substrate transporter like domains"/>
    <property type="match status" value="2"/>
</dbReference>
<dbReference type="InterPro" id="IPR036259">
    <property type="entry name" value="MFS_trans_sf"/>
</dbReference>
<evidence type="ECO:0000256" key="5">
    <source>
        <dbReference type="SAM" id="MobiDB-lite"/>
    </source>
</evidence>
<dbReference type="SUPFAM" id="SSF103473">
    <property type="entry name" value="MFS general substrate transporter"/>
    <property type="match status" value="1"/>
</dbReference>
<feature type="transmembrane region" description="Helical" evidence="6">
    <location>
        <begin position="552"/>
        <end position="574"/>
    </location>
</feature>
<keyword evidence="3 6" id="KW-1133">Transmembrane helix</keyword>
<dbReference type="InterPro" id="IPR011701">
    <property type="entry name" value="MFS"/>
</dbReference>
<keyword evidence="9" id="KW-1185">Reference proteome</keyword>
<dbReference type="InterPro" id="IPR004331">
    <property type="entry name" value="SPX_dom"/>
</dbReference>
<comment type="subcellular location">
    <subcellularLocation>
        <location evidence="1">Membrane</location>
        <topology evidence="1">Multi-pass membrane protein</topology>
    </subcellularLocation>
</comment>
<feature type="transmembrane region" description="Helical" evidence="6">
    <location>
        <begin position="622"/>
        <end position="639"/>
    </location>
</feature>
<protein>
    <recommendedName>
        <fullName evidence="7">SPX domain-containing protein</fullName>
    </recommendedName>
</protein>
<dbReference type="GO" id="GO:0022857">
    <property type="term" value="F:transmembrane transporter activity"/>
    <property type="evidence" value="ECO:0007669"/>
    <property type="project" value="InterPro"/>
</dbReference>
<proteinExistence type="predicted"/>
<gene>
    <name evidence="8" type="ORF">WJX72_003127</name>
</gene>
<evidence type="ECO:0000256" key="1">
    <source>
        <dbReference type="ARBA" id="ARBA00004141"/>
    </source>
</evidence>